<feature type="region of interest" description="Disordered" evidence="6">
    <location>
        <begin position="137"/>
        <end position="211"/>
    </location>
</feature>
<dbReference type="FunFam" id="1.10.10.60:FF:000023">
    <property type="entry name" value="protein REVEILLE 6 isoform X1"/>
    <property type="match status" value="1"/>
</dbReference>
<dbReference type="GO" id="GO:0010468">
    <property type="term" value="P:regulation of gene expression"/>
    <property type="evidence" value="ECO:0007669"/>
    <property type="project" value="UniProtKB-ARBA"/>
</dbReference>
<keyword evidence="3" id="KW-0238">DNA-binding</keyword>
<sequence>MVASAMAPVQDGGISFSAAGAQLKDQFSCGDDYAPKVRKPYTITKQRERWTEEEHNKFLEALKLHGRAWRNIQEHVGSKTAVQIRSHAQKFFSKVARDSDGCNTSLADPINIPPPRPKRKPMRPYPRKLVQLIHTETSILKEQPTRSASPNLDSEHENQSPTSVLSLIGSDTMGSIDSNTPSGSLSPVSSANGVENEGLIHSEPKPSLEESASPLLAVAEDDSSLPSKQCPVKLELFPTDNVYDTVGGSAEEASSRSLKLFGRTVLVTDSHRPFSPIGGTRNSLPYDVQEEKPVQTSIPCNLRPLESAFGDVEHVWNNLPDGHQFIYFMQCQNENWNRSGSANIVPWWTLGADSSLRFVPFSKQQTMTSNFDCNLGDPRAEQVQKERSWTGSDAGSVRASANSAFSKLRPGKCKRAFVPYKRCMVEGDAQSSTLSEERDGKRAHLC</sequence>
<feature type="compositionally biased region" description="Polar residues" evidence="6">
    <location>
        <begin position="137"/>
        <end position="152"/>
    </location>
</feature>
<evidence type="ECO:0000259" key="9">
    <source>
        <dbReference type="PROSITE" id="PS51294"/>
    </source>
</evidence>
<dbReference type="InterPro" id="IPR001005">
    <property type="entry name" value="SANT/Myb"/>
</dbReference>
<keyword evidence="2" id="KW-0805">Transcription regulation</keyword>
<reference evidence="10 11" key="1">
    <citation type="journal article" date="2023" name="G3 (Bethesda)">
        <title>A chromosome-length genome assembly and annotation of blackberry (Rubus argutus, cv. 'Hillquist').</title>
        <authorList>
            <person name="Bruna T."/>
            <person name="Aryal R."/>
            <person name="Dudchenko O."/>
            <person name="Sargent D.J."/>
            <person name="Mead D."/>
            <person name="Buti M."/>
            <person name="Cavallini A."/>
            <person name="Hytonen T."/>
            <person name="Andres J."/>
            <person name="Pham M."/>
            <person name="Weisz D."/>
            <person name="Mascagni F."/>
            <person name="Usai G."/>
            <person name="Natali L."/>
            <person name="Bassil N."/>
            <person name="Fernandez G.E."/>
            <person name="Lomsadze A."/>
            <person name="Armour M."/>
            <person name="Olukolu B."/>
            <person name="Poorten T."/>
            <person name="Britton C."/>
            <person name="Davik J."/>
            <person name="Ashrafi H."/>
            <person name="Aiden E.L."/>
            <person name="Borodovsky M."/>
            <person name="Worthington M."/>
        </authorList>
    </citation>
    <scope>NUCLEOTIDE SEQUENCE [LARGE SCALE GENOMIC DNA]</scope>
    <source>
        <strain evidence="10">PI 553951</strain>
    </source>
</reference>
<feature type="compositionally biased region" description="Basic and acidic residues" evidence="6">
    <location>
        <begin position="198"/>
        <end position="208"/>
    </location>
</feature>
<feature type="domain" description="HTH myb-type" evidence="9">
    <location>
        <begin position="42"/>
        <end position="96"/>
    </location>
</feature>
<dbReference type="NCBIfam" id="TIGR01557">
    <property type="entry name" value="myb_SHAQKYF"/>
    <property type="match status" value="1"/>
</dbReference>
<evidence type="ECO:0000256" key="1">
    <source>
        <dbReference type="ARBA" id="ARBA00004123"/>
    </source>
</evidence>
<dbReference type="InterPro" id="IPR009057">
    <property type="entry name" value="Homeodomain-like_sf"/>
</dbReference>
<feature type="domain" description="Myb-like" evidence="7">
    <location>
        <begin position="42"/>
        <end position="92"/>
    </location>
</feature>
<dbReference type="Pfam" id="PF00249">
    <property type="entry name" value="Myb_DNA-binding"/>
    <property type="match status" value="1"/>
</dbReference>
<evidence type="ECO:0000313" key="10">
    <source>
        <dbReference type="EMBL" id="KAK9950740.1"/>
    </source>
</evidence>
<evidence type="ECO:0000256" key="4">
    <source>
        <dbReference type="ARBA" id="ARBA00023163"/>
    </source>
</evidence>
<evidence type="ECO:0000256" key="5">
    <source>
        <dbReference type="ARBA" id="ARBA00023242"/>
    </source>
</evidence>
<feature type="compositionally biased region" description="Polar residues" evidence="6">
    <location>
        <begin position="172"/>
        <end position="193"/>
    </location>
</feature>
<dbReference type="InterPro" id="IPR006447">
    <property type="entry name" value="Myb_dom_plants"/>
</dbReference>
<dbReference type="AlphaFoldDB" id="A0AAW1YQJ7"/>
<gene>
    <name evidence="10" type="ORF">M0R45_006212</name>
</gene>
<organism evidence="10 11">
    <name type="scientific">Rubus argutus</name>
    <name type="common">Southern blackberry</name>
    <dbReference type="NCBI Taxonomy" id="59490"/>
    <lineage>
        <taxon>Eukaryota</taxon>
        <taxon>Viridiplantae</taxon>
        <taxon>Streptophyta</taxon>
        <taxon>Embryophyta</taxon>
        <taxon>Tracheophyta</taxon>
        <taxon>Spermatophyta</taxon>
        <taxon>Magnoliopsida</taxon>
        <taxon>eudicotyledons</taxon>
        <taxon>Gunneridae</taxon>
        <taxon>Pentapetalae</taxon>
        <taxon>rosids</taxon>
        <taxon>fabids</taxon>
        <taxon>Rosales</taxon>
        <taxon>Rosaceae</taxon>
        <taxon>Rosoideae</taxon>
        <taxon>Rosoideae incertae sedis</taxon>
        <taxon>Rubus</taxon>
    </lineage>
</organism>
<evidence type="ECO:0000256" key="3">
    <source>
        <dbReference type="ARBA" id="ARBA00023125"/>
    </source>
</evidence>
<comment type="caution">
    <text evidence="10">The sequence shown here is derived from an EMBL/GenBank/DDBJ whole genome shotgun (WGS) entry which is preliminary data.</text>
</comment>
<dbReference type="PANTHER" id="PTHR12802">
    <property type="entry name" value="SWI/SNF COMPLEX-RELATED"/>
    <property type="match status" value="1"/>
</dbReference>
<dbReference type="GO" id="GO:0003677">
    <property type="term" value="F:DNA binding"/>
    <property type="evidence" value="ECO:0007669"/>
    <property type="project" value="UniProtKB-KW"/>
</dbReference>
<dbReference type="PROSITE" id="PS50090">
    <property type="entry name" value="MYB_LIKE"/>
    <property type="match status" value="1"/>
</dbReference>
<evidence type="ECO:0000256" key="2">
    <source>
        <dbReference type="ARBA" id="ARBA00023015"/>
    </source>
</evidence>
<dbReference type="Gene3D" id="1.10.10.60">
    <property type="entry name" value="Homeodomain-like"/>
    <property type="match status" value="1"/>
</dbReference>
<dbReference type="PANTHER" id="PTHR12802:SF155">
    <property type="entry name" value="DEUBIQUITINASE MYSM1"/>
    <property type="match status" value="1"/>
</dbReference>
<dbReference type="SMART" id="SM00717">
    <property type="entry name" value="SANT"/>
    <property type="match status" value="1"/>
</dbReference>
<evidence type="ECO:0000256" key="6">
    <source>
        <dbReference type="SAM" id="MobiDB-lite"/>
    </source>
</evidence>
<dbReference type="InterPro" id="IPR017884">
    <property type="entry name" value="SANT_dom"/>
</dbReference>
<name>A0AAW1YQJ7_RUBAR</name>
<feature type="domain" description="SANT" evidence="8">
    <location>
        <begin position="45"/>
        <end position="96"/>
    </location>
</feature>
<evidence type="ECO:0000259" key="8">
    <source>
        <dbReference type="PROSITE" id="PS51293"/>
    </source>
</evidence>
<dbReference type="GO" id="GO:0005634">
    <property type="term" value="C:nucleus"/>
    <property type="evidence" value="ECO:0007669"/>
    <property type="project" value="UniProtKB-SubCell"/>
</dbReference>
<accession>A0AAW1YQJ7</accession>
<keyword evidence="4" id="KW-0804">Transcription</keyword>
<dbReference type="CDD" id="cd00167">
    <property type="entry name" value="SANT"/>
    <property type="match status" value="1"/>
</dbReference>
<evidence type="ECO:0000259" key="7">
    <source>
        <dbReference type="PROSITE" id="PS50090"/>
    </source>
</evidence>
<dbReference type="PROSITE" id="PS51294">
    <property type="entry name" value="HTH_MYB"/>
    <property type="match status" value="1"/>
</dbReference>
<keyword evidence="5" id="KW-0539">Nucleus</keyword>
<feature type="region of interest" description="Disordered" evidence="6">
    <location>
        <begin position="104"/>
        <end position="123"/>
    </location>
</feature>
<dbReference type="Proteomes" id="UP001457282">
    <property type="component" value="Unassembled WGS sequence"/>
</dbReference>
<keyword evidence="11" id="KW-1185">Reference proteome</keyword>
<dbReference type="InterPro" id="IPR017930">
    <property type="entry name" value="Myb_dom"/>
</dbReference>
<protein>
    <submittedName>
        <fullName evidence="10">Uncharacterized protein</fullName>
    </submittedName>
</protein>
<dbReference type="SUPFAM" id="SSF46689">
    <property type="entry name" value="Homeodomain-like"/>
    <property type="match status" value="1"/>
</dbReference>
<dbReference type="EMBL" id="JBEDUW010000001">
    <property type="protein sequence ID" value="KAK9950740.1"/>
    <property type="molecule type" value="Genomic_DNA"/>
</dbReference>
<dbReference type="PROSITE" id="PS51293">
    <property type="entry name" value="SANT"/>
    <property type="match status" value="1"/>
</dbReference>
<proteinExistence type="predicted"/>
<comment type="subcellular location">
    <subcellularLocation>
        <location evidence="1">Nucleus</location>
    </subcellularLocation>
</comment>
<evidence type="ECO:0000313" key="11">
    <source>
        <dbReference type="Proteomes" id="UP001457282"/>
    </source>
</evidence>